<protein>
    <submittedName>
        <fullName evidence="1">Uncharacterized protein</fullName>
    </submittedName>
</protein>
<gene>
    <name evidence="1" type="ORF">BJ983_000704</name>
</gene>
<comment type="caution">
    <text evidence="1">The sequence shown here is derived from an EMBL/GenBank/DDBJ whole genome shotgun (WGS) entry which is preliminary data.</text>
</comment>
<reference evidence="1 2" key="1">
    <citation type="submission" date="2020-07" db="EMBL/GenBank/DDBJ databases">
        <title>Sequencing the genomes of 1000 actinobacteria strains.</title>
        <authorList>
            <person name="Klenk H.-P."/>
        </authorList>
    </citation>
    <scope>NUCLEOTIDE SEQUENCE [LARGE SCALE GENOMIC DNA]</scope>
    <source>
        <strain evidence="1 2">DSM 45772</strain>
    </source>
</reference>
<accession>A0A7Y9DSA8</accession>
<keyword evidence="2" id="KW-1185">Reference proteome</keyword>
<dbReference type="AlphaFoldDB" id="A0A7Y9DSA8"/>
<proteinExistence type="predicted"/>
<organism evidence="1 2">
    <name type="scientific">Actinomycetospora corticicola</name>
    <dbReference type="NCBI Taxonomy" id="663602"/>
    <lineage>
        <taxon>Bacteria</taxon>
        <taxon>Bacillati</taxon>
        <taxon>Actinomycetota</taxon>
        <taxon>Actinomycetes</taxon>
        <taxon>Pseudonocardiales</taxon>
        <taxon>Pseudonocardiaceae</taxon>
        <taxon>Actinomycetospora</taxon>
    </lineage>
</organism>
<dbReference type="Proteomes" id="UP000535890">
    <property type="component" value="Unassembled WGS sequence"/>
</dbReference>
<evidence type="ECO:0000313" key="2">
    <source>
        <dbReference type="Proteomes" id="UP000535890"/>
    </source>
</evidence>
<evidence type="ECO:0000313" key="1">
    <source>
        <dbReference type="EMBL" id="NYD34602.1"/>
    </source>
</evidence>
<dbReference type="EMBL" id="JACCBN010000001">
    <property type="protein sequence ID" value="NYD34602.1"/>
    <property type="molecule type" value="Genomic_DNA"/>
</dbReference>
<sequence>MIDHPIGGLSDVELAGRIDAAFDGVLETFRTMEVLP</sequence>
<name>A0A7Y9DSA8_9PSEU</name>